<accession>A0A2J7PMH1</accession>
<comment type="caution">
    <text evidence="10">The sequence shown here is derived from an EMBL/GenBank/DDBJ whole genome shotgun (WGS) entry which is preliminary data.</text>
</comment>
<dbReference type="PROSITE" id="PS00028">
    <property type="entry name" value="ZINC_FINGER_C2H2_1"/>
    <property type="match status" value="3"/>
</dbReference>
<feature type="domain" description="C2H2-type" evidence="9">
    <location>
        <begin position="532"/>
        <end position="560"/>
    </location>
</feature>
<evidence type="ECO:0000256" key="1">
    <source>
        <dbReference type="ARBA" id="ARBA00004123"/>
    </source>
</evidence>
<dbReference type="InterPro" id="IPR051574">
    <property type="entry name" value="ZnF_E-box_Homeobox"/>
</dbReference>
<dbReference type="SMART" id="SM00355">
    <property type="entry name" value="ZnF_C2H2"/>
    <property type="match status" value="9"/>
</dbReference>
<keyword evidence="5" id="KW-0862">Zinc</keyword>
<sequence>METDEVYRPSVCSINKVEPKKNDAPIKVEIDDVIEENSIDTENDEVYTPSACSINKVEPKQNDVSIKVETDDVIEENSIDMETELACSIKEVEPKICTILLKDVPGSSSETCNWVINVKVEEDDPLAIAFPAVKAEPGVCKGSKMSSMSPSDEGPEGDGLAHCADYVDSQSSDIVMKNEVCRKEAPVYEERCDSTDSSDDSASVAPSACVKKRKAKAIKLKDERLDLQCEWRDCDYRTGNLDHFVRHVSLHIPHLEVKMTDDQEGVYVCLWEQCGFESADSNEITRHVNFHSYHTKVKCIGSNILARSKLPVCTLHCAGKNVIPDLPHAFECCWQTCEQTFNNSQIYFNHVEAHVYCNPRGRVVEGGIPCHWSGCMSNSVYPSIWKLAEHVRTHTQEKLVGCPTCGGLFASRARFSYHCMHQVPSELRGYQFRSKKAVNNHLKCPFCDKTCSCPSNLSVHIRYRHLDSKPFKCSSCEYRAKTHHDLKVHWNTHRSDPLYHCKEKGCDFSCRSAYGLRRHCDRCHAGCDQPQYCCHICDSLFQRGSLLTRHLRKRHSICRPSGQCRFRYKQNGDGLFRLLTTDTETMKVTQKVMVLEVRQPFCINEDDPLTQEAGGEILSS</sequence>
<evidence type="ECO:0000256" key="8">
    <source>
        <dbReference type="PROSITE-ProRule" id="PRU00042"/>
    </source>
</evidence>
<proteinExistence type="predicted"/>
<dbReference type="GO" id="GO:0000978">
    <property type="term" value="F:RNA polymerase II cis-regulatory region sequence-specific DNA binding"/>
    <property type="evidence" value="ECO:0007669"/>
    <property type="project" value="TreeGrafter"/>
</dbReference>
<organism evidence="10 11">
    <name type="scientific">Cryptotermes secundus</name>
    <dbReference type="NCBI Taxonomy" id="105785"/>
    <lineage>
        <taxon>Eukaryota</taxon>
        <taxon>Metazoa</taxon>
        <taxon>Ecdysozoa</taxon>
        <taxon>Arthropoda</taxon>
        <taxon>Hexapoda</taxon>
        <taxon>Insecta</taxon>
        <taxon>Pterygota</taxon>
        <taxon>Neoptera</taxon>
        <taxon>Polyneoptera</taxon>
        <taxon>Dictyoptera</taxon>
        <taxon>Blattodea</taxon>
        <taxon>Blattoidea</taxon>
        <taxon>Termitoidae</taxon>
        <taxon>Kalotermitidae</taxon>
        <taxon>Cryptotermitinae</taxon>
        <taxon>Cryptotermes</taxon>
    </lineage>
</organism>
<dbReference type="Proteomes" id="UP000235965">
    <property type="component" value="Unassembled WGS sequence"/>
</dbReference>
<dbReference type="GO" id="GO:0005634">
    <property type="term" value="C:nucleus"/>
    <property type="evidence" value="ECO:0007669"/>
    <property type="project" value="UniProtKB-SubCell"/>
</dbReference>
<feature type="domain" description="C2H2-type" evidence="9">
    <location>
        <begin position="330"/>
        <end position="359"/>
    </location>
</feature>
<gene>
    <name evidence="10" type="ORF">B7P43_G16827</name>
</gene>
<protein>
    <recommendedName>
        <fullName evidence="9">C2H2-type domain-containing protein</fullName>
    </recommendedName>
</protein>
<dbReference type="AlphaFoldDB" id="A0A2J7PMH1"/>
<keyword evidence="7" id="KW-0539">Nucleus</keyword>
<dbReference type="InterPro" id="IPR036236">
    <property type="entry name" value="Znf_C2H2_sf"/>
</dbReference>
<dbReference type="SUPFAM" id="SSF57667">
    <property type="entry name" value="beta-beta-alpha zinc fingers"/>
    <property type="match status" value="2"/>
</dbReference>
<evidence type="ECO:0000256" key="5">
    <source>
        <dbReference type="ARBA" id="ARBA00022833"/>
    </source>
</evidence>
<evidence type="ECO:0000313" key="11">
    <source>
        <dbReference type="Proteomes" id="UP000235965"/>
    </source>
</evidence>
<keyword evidence="6" id="KW-0238">DNA-binding</keyword>
<dbReference type="GO" id="GO:0045892">
    <property type="term" value="P:negative regulation of DNA-templated transcription"/>
    <property type="evidence" value="ECO:0007669"/>
    <property type="project" value="UniProtKB-ARBA"/>
</dbReference>
<dbReference type="Gene3D" id="3.30.160.60">
    <property type="entry name" value="Classic Zinc Finger"/>
    <property type="match status" value="4"/>
</dbReference>
<dbReference type="GO" id="GO:0008270">
    <property type="term" value="F:zinc ion binding"/>
    <property type="evidence" value="ECO:0007669"/>
    <property type="project" value="UniProtKB-KW"/>
</dbReference>
<evidence type="ECO:0000313" key="10">
    <source>
        <dbReference type="EMBL" id="PNF17532.1"/>
    </source>
</evidence>
<evidence type="ECO:0000256" key="2">
    <source>
        <dbReference type="ARBA" id="ARBA00022723"/>
    </source>
</evidence>
<evidence type="ECO:0000256" key="4">
    <source>
        <dbReference type="ARBA" id="ARBA00022771"/>
    </source>
</evidence>
<keyword evidence="11" id="KW-1185">Reference proteome</keyword>
<name>A0A2J7PMH1_9NEOP</name>
<dbReference type="GO" id="GO:0000981">
    <property type="term" value="F:DNA-binding transcription factor activity, RNA polymerase II-specific"/>
    <property type="evidence" value="ECO:0007669"/>
    <property type="project" value="TreeGrafter"/>
</dbReference>
<feature type="domain" description="C2H2-type" evidence="9">
    <location>
        <begin position="442"/>
        <end position="470"/>
    </location>
</feature>
<evidence type="ECO:0000256" key="6">
    <source>
        <dbReference type="ARBA" id="ARBA00023125"/>
    </source>
</evidence>
<comment type="subcellular location">
    <subcellularLocation>
        <location evidence="1">Nucleus</location>
    </subcellularLocation>
</comment>
<evidence type="ECO:0000256" key="3">
    <source>
        <dbReference type="ARBA" id="ARBA00022737"/>
    </source>
</evidence>
<evidence type="ECO:0000259" key="9">
    <source>
        <dbReference type="PROSITE" id="PS50157"/>
    </source>
</evidence>
<dbReference type="PANTHER" id="PTHR24391">
    <property type="entry name" value="HISTONE H4 TRANSCRIPTION FACTOR-RELATED"/>
    <property type="match status" value="1"/>
</dbReference>
<keyword evidence="3" id="KW-0677">Repeat</keyword>
<dbReference type="EMBL" id="NEVH01023988">
    <property type="protein sequence ID" value="PNF17532.1"/>
    <property type="molecule type" value="Genomic_DNA"/>
</dbReference>
<reference evidence="10 11" key="1">
    <citation type="submission" date="2017-12" db="EMBL/GenBank/DDBJ databases">
        <title>Hemimetabolous genomes reveal molecular basis of termite eusociality.</title>
        <authorList>
            <person name="Harrison M.C."/>
            <person name="Jongepier E."/>
            <person name="Robertson H.M."/>
            <person name="Arning N."/>
            <person name="Bitard-Feildel T."/>
            <person name="Chao H."/>
            <person name="Childers C.P."/>
            <person name="Dinh H."/>
            <person name="Doddapaneni H."/>
            <person name="Dugan S."/>
            <person name="Gowin J."/>
            <person name="Greiner C."/>
            <person name="Han Y."/>
            <person name="Hu H."/>
            <person name="Hughes D.S.T."/>
            <person name="Huylmans A.-K."/>
            <person name="Kemena C."/>
            <person name="Kremer L.P.M."/>
            <person name="Lee S.L."/>
            <person name="Lopez-Ezquerra A."/>
            <person name="Mallet L."/>
            <person name="Monroy-Kuhn J.M."/>
            <person name="Moser A."/>
            <person name="Murali S.C."/>
            <person name="Muzny D.M."/>
            <person name="Otani S."/>
            <person name="Piulachs M.-D."/>
            <person name="Poelchau M."/>
            <person name="Qu J."/>
            <person name="Schaub F."/>
            <person name="Wada-Katsumata A."/>
            <person name="Worley K.C."/>
            <person name="Xie Q."/>
            <person name="Ylla G."/>
            <person name="Poulsen M."/>
            <person name="Gibbs R.A."/>
            <person name="Schal C."/>
            <person name="Richards S."/>
            <person name="Belles X."/>
            <person name="Korb J."/>
            <person name="Bornberg-Bauer E."/>
        </authorList>
    </citation>
    <scope>NUCLEOTIDE SEQUENCE [LARGE SCALE GENOMIC DNA]</scope>
    <source>
        <tissue evidence="10">Whole body</tissue>
    </source>
</reference>
<keyword evidence="2" id="KW-0479">Metal-binding</keyword>
<dbReference type="InterPro" id="IPR013087">
    <property type="entry name" value="Znf_C2H2_type"/>
</dbReference>
<keyword evidence="4 8" id="KW-0863">Zinc-finger</keyword>
<evidence type="ECO:0000256" key="7">
    <source>
        <dbReference type="ARBA" id="ARBA00023242"/>
    </source>
</evidence>
<dbReference type="PANTHER" id="PTHR24391:SF18">
    <property type="entry name" value="EG:115C2.6 PROTEIN"/>
    <property type="match status" value="1"/>
</dbReference>
<dbReference type="PROSITE" id="PS50157">
    <property type="entry name" value="ZINC_FINGER_C2H2_2"/>
    <property type="match status" value="3"/>
</dbReference>
<dbReference type="OrthoDB" id="10260596at2759"/>